<name>A0A2V3W0N4_9BACI</name>
<keyword evidence="2" id="KW-0732">Signal</keyword>
<dbReference type="Proteomes" id="UP000247922">
    <property type="component" value="Unassembled WGS sequence"/>
</dbReference>
<organism evidence="5 6">
    <name type="scientific">Streptohalobacillus salinus</name>
    <dbReference type="NCBI Taxonomy" id="621096"/>
    <lineage>
        <taxon>Bacteria</taxon>
        <taxon>Bacillati</taxon>
        <taxon>Bacillota</taxon>
        <taxon>Bacilli</taxon>
        <taxon>Bacillales</taxon>
        <taxon>Bacillaceae</taxon>
        <taxon>Streptohalobacillus</taxon>
    </lineage>
</organism>
<dbReference type="Pfam" id="PF20990">
    <property type="entry name" value="DUF2207_C"/>
    <property type="match status" value="1"/>
</dbReference>
<dbReference type="EMBL" id="QJJR01000016">
    <property type="protein sequence ID" value="PXW87336.1"/>
    <property type="molecule type" value="Genomic_DNA"/>
</dbReference>
<feature type="domain" description="DUF2207" evidence="3">
    <location>
        <begin position="29"/>
        <end position="182"/>
    </location>
</feature>
<evidence type="ECO:0000313" key="6">
    <source>
        <dbReference type="Proteomes" id="UP000247922"/>
    </source>
</evidence>
<dbReference type="Pfam" id="PF09972">
    <property type="entry name" value="DUF2207"/>
    <property type="match status" value="1"/>
</dbReference>
<proteinExistence type="predicted"/>
<sequence length="569" mass="63348">MIAMKKIVVAWLTLALFFGLATVVSANEMETLDLEIELHPDGSGTVTETRDMTLDEGTEMYIVMENLGGARITDFQVSDAGEPLTFVEDWDLDWSREQKAGKYGIVETDNGQELVWGIGAYGQHLYTVTYTLTDMVRQLEDGQGMNWRFFNGSGNINPEKVSIVVSGPVAFTAENTKIWGFGFEGEVYLQDGDLVGWSNEPIRDNGHITLLMQFTEPLFSPTSNQELTLSEQEAKAKENSSYNSGSQGMSPTDIVLAIVFGSVALLIVAFIVMVVVLRRRAVKKAEPLVVGKNREQMNEGAYYREVPYTKGPMKNVHFLLQEVNMGSFEDYFSAYILKWLKEGHITHRTETTGKIFKRDNDQFVLATTKLAKDVDALERRFFNVVVEAAGDDGVLEDDEIKKWSKTNYKTLETLKSDLKTTSKKYLFAEGYLYRQEVKFMGGLTAMVTKGTEEGEKLFDHLVQFRNYLKDFSLLDERVVKEVSLWEDLLIWASLYGITEEVAKQLETFYPEFIEQSQISFTDIYVAHLFISSMNSGYSSGVSAASRGGGGGTSFGGGGGSFGGGGGGAR</sequence>
<evidence type="ECO:0000256" key="1">
    <source>
        <dbReference type="SAM" id="Phobius"/>
    </source>
</evidence>
<gene>
    <name evidence="5" type="ORF">DES38_11623</name>
</gene>
<feature type="signal peptide" evidence="2">
    <location>
        <begin position="1"/>
        <end position="26"/>
    </location>
</feature>
<protein>
    <submittedName>
        <fullName evidence="5">Putative membrane protein DUF2207</fullName>
    </submittedName>
</protein>
<accession>A0A2V3W0N4</accession>
<keyword evidence="6" id="KW-1185">Reference proteome</keyword>
<feature type="chain" id="PRO_5015933403" evidence="2">
    <location>
        <begin position="27"/>
        <end position="569"/>
    </location>
</feature>
<dbReference type="AlphaFoldDB" id="A0A2V3W0N4"/>
<keyword evidence="1" id="KW-1133">Transmembrane helix</keyword>
<evidence type="ECO:0000256" key="2">
    <source>
        <dbReference type="SAM" id="SignalP"/>
    </source>
</evidence>
<dbReference type="InterPro" id="IPR018702">
    <property type="entry name" value="DUF2207"/>
</dbReference>
<evidence type="ECO:0000259" key="3">
    <source>
        <dbReference type="Pfam" id="PF09972"/>
    </source>
</evidence>
<evidence type="ECO:0000259" key="4">
    <source>
        <dbReference type="Pfam" id="PF20990"/>
    </source>
</evidence>
<feature type="transmembrane region" description="Helical" evidence="1">
    <location>
        <begin position="254"/>
        <end position="277"/>
    </location>
</feature>
<keyword evidence="1" id="KW-0812">Transmembrane</keyword>
<reference evidence="5 6" key="1">
    <citation type="submission" date="2018-05" db="EMBL/GenBank/DDBJ databases">
        <title>Genomic Encyclopedia of Type Strains, Phase IV (KMG-IV): sequencing the most valuable type-strain genomes for metagenomic binning, comparative biology and taxonomic classification.</title>
        <authorList>
            <person name="Goeker M."/>
        </authorList>
    </citation>
    <scope>NUCLEOTIDE SEQUENCE [LARGE SCALE GENOMIC DNA]</scope>
    <source>
        <strain evidence="5 6">DSM 22440</strain>
    </source>
</reference>
<evidence type="ECO:0000313" key="5">
    <source>
        <dbReference type="EMBL" id="PXW87336.1"/>
    </source>
</evidence>
<keyword evidence="1" id="KW-0472">Membrane</keyword>
<comment type="caution">
    <text evidence="5">The sequence shown here is derived from an EMBL/GenBank/DDBJ whole genome shotgun (WGS) entry which is preliminary data.</text>
</comment>
<feature type="domain" description="Predicted membrane protein YciQ-like C-terminal" evidence="4">
    <location>
        <begin position="447"/>
        <end position="505"/>
    </location>
</feature>
<dbReference type="InterPro" id="IPR048389">
    <property type="entry name" value="YciQ-like_C"/>
</dbReference>